<dbReference type="InterPro" id="IPR029062">
    <property type="entry name" value="Class_I_gatase-like"/>
</dbReference>
<feature type="domain" description="DJ-1/PfpI" evidence="6">
    <location>
        <begin position="108"/>
        <end position="169"/>
    </location>
</feature>
<dbReference type="InterPro" id="IPR050325">
    <property type="entry name" value="Prot/Nucl_acid_deglycase"/>
</dbReference>
<dbReference type="CDD" id="cd03141">
    <property type="entry name" value="GATase1_Hsp31_like"/>
    <property type="match status" value="1"/>
</dbReference>
<protein>
    <recommendedName>
        <fullName evidence="1">D-lactate dehydratase</fullName>
        <ecNumber evidence="1">4.2.1.130</ecNumber>
    </recommendedName>
</protein>
<dbReference type="GO" id="GO:0016740">
    <property type="term" value="F:transferase activity"/>
    <property type="evidence" value="ECO:0007669"/>
    <property type="project" value="UniProtKB-KW"/>
</dbReference>
<dbReference type="PANTHER" id="PTHR48094:SF11">
    <property type="entry name" value="GLUTATHIONE-INDEPENDENT GLYOXALASE HSP31-RELATED"/>
    <property type="match status" value="1"/>
</dbReference>
<dbReference type="SUPFAM" id="SSF52317">
    <property type="entry name" value="Class I glutamine amidotransferase-like"/>
    <property type="match status" value="1"/>
</dbReference>
<dbReference type="InterPro" id="IPR002818">
    <property type="entry name" value="DJ-1/PfpI"/>
</dbReference>
<evidence type="ECO:0000256" key="3">
    <source>
        <dbReference type="ARBA" id="ARBA00023239"/>
    </source>
</evidence>
<evidence type="ECO:0000256" key="1">
    <source>
        <dbReference type="ARBA" id="ARBA00013134"/>
    </source>
</evidence>
<dbReference type="Gene3D" id="3.40.50.880">
    <property type="match status" value="1"/>
</dbReference>
<evidence type="ECO:0000256" key="5">
    <source>
        <dbReference type="ARBA" id="ARBA00048082"/>
    </source>
</evidence>
<keyword evidence="7" id="KW-0315">Glutamine amidotransferase</keyword>
<evidence type="ECO:0000313" key="7">
    <source>
        <dbReference type="EMBL" id="RKP07943.1"/>
    </source>
</evidence>
<dbReference type="GO" id="GO:0005737">
    <property type="term" value="C:cytoplasm"/>
    <property type="evidence" value="ECO:0007669"/>
    <property type="project" value="TreeGrafter"/>
</dbReference>
<dbReference type="Pfam" id="PF01965">
    <property type="entry name" value="DJ-1_PfpI"/>
    <property type="match status" value="1"/>
</dbReference>
<dbReference type="Proteomes" id="UP000271241">
    <property type="component" value="Unassembled WGS sequence"/>
</dbReference>
<evidence type="ECO:0000256" key="2">
    <source>
        <dbReference type="ARBA" id="ARBA00023016"/>
    </source>
</evidence>
<dbReference type="AlphaFoldDB" id="A0A4P9XPK8"/>
<dbReference type="GO" id="GO:0019172">
    <property type="term" value="F:glyoxalase III activity"/>
    <property type="evidence" value="ECO:0007669"/>
    <property type="project" value="UniProtKB-EC"/>
</dbReference>
<keyword evidence="2" id="KW-0346">Stress response</keyword>
<reference evidence="8" key="1">
    <citation type="journal article" date="2018" name="Nat. Microbiol.">
        <title>Leveraging single-cell genomics to expand the fungal tree of life.</title>
        <authorList>
            <person name="Ahrendt S.R."/>
            <person name="Quandt C.A."/>
            <person name="Ciobanu D."/>
            <person name="Clum A."/>
            <person name="Salamov A."/>
            <person name="Andreopoulos B."/>
            <person name="Cheng J.F."/>
            <person name="Woyke T."/>
            <person name="Pelin A."/>
            <person name="Henrissat B."/>
            <person name="Reynolds N.K."/>
            <person name="Benny G.L."/>
            <person name="Smith M.E."/>
            <person name="James T.Y."/>
            <person name="Grigoriev I.V."/>
        </authorList>
    </citation>
    <scope>NUCLEOTIDE SEQUENCE [LARGE SCALE GENOMIC DNA]</scope>
    <source>
        <strain evidence="8">RSA 1356</strain>
    </source>
</reference>
<dbReference type="STRING" id="78915.A0A4P9XPK8"/>
<keyword evidence="8" id="KW-1185">Reference proteome</keyword>
<dbReference type="EC" id="4.2.1.130" evidence="1"/>
<keyword evidence="3" id="KW-0456">Lyase</keyword>
<evidence type="ECO:0000259" key="6">
    <source>
        <dbReference type="Pfam" id="PF01965"/>
    </source>
</evidence>
<dbReference type="PANTHER" id="PTHR48094">
    <property type="entry name" value="PROTEIN/NUCLEIC ACID DEGLYCASE DJ-1-RELATED"/>
    <property type="match status" value="1"/>
</dbReference>
<dbReference type="OrthoDB" id="543156at2759"/>
<dbReference type="GO" id="GO:0019243">
    <property type="term" value="P:methylglyoxal catabolic process to D-lactate via S-lactoyl-glutathione"/>
    <property type="evidence" value="ECO:0007669"/>
    <property type="project" value="TreeGrafter"/>
</dbReference>
<comment type="catalytic activity">
    <reaction evidence="5">
        <text>methylglyoxal + H2O = (R)-lactate + H(+)</text>
        <dbReference type="Rhea" id="RHEA:27754"/>
        <dbReference type="ChEBI" id="CHEBI:15377"/>
        <dbReference type="ChEBI" id="CHEBI:15378"/>
        <dbReference type="ChEBI" id="CHEBI:16004"/>
        <dbReference type="ChEBI" id="CHEBI:17158"/>
        <dbReference type="EC" id="4.2.1.130"/>
    </reaction>
</comment>
<name>A0A4P9XPK8_9FUNG</name>
<comment type="similarity">
    <text evidence="4">Belongs to the peptidase C56 family. HSP31-like subfamily.</text>
</comment>
<dbReference type="EMBL" id="KZ992655">
    <property type="protein sequence ID" value="RKP07943.1"/>
    <property type="molecule type" value="Genomic_DNA"/>
</dbReference>
<accession>A0A4P9XPK8</accession>
<evidence type="ECO:0000256" key="4">
    <source>
        <dbReference type="ARBA" id="ARBA00038493"/>
    </source>
</evidence>
<sequence length="264" mass="28122">MASTPSRRRSSISDPPKKGTLLFILTSHGQLGDTGKATGYYLPELAHPYSVLIPHYYIRFATPEGGRSPVDPASVEAYRGDQVCASFLASPQVAAAVENTDRLSDLDQSAIDELDGVFFPGGHGPMFDLAHSPTVHTLVRQVYEHGGVIGAVCHGPAGLVNVKLSDGQRFLVDSHEVTGFSNEEEDAVGLVDVMPFLLEDQLRAHGGIYSKAKEPWSEHVAGRGTQLVTGQNPSSSNAVAEAMLASLNARAHGYGRSTHTESSS</sequence>
<evidence type="ECO:0000313" key="8">
    <source>
        <dbReference type="Proteomes" id="UP000271241"/>
    </source>
</evidence>
<gene>
    <name evidence="7" type="ORF">THASP1DRAFT_16336</name>
</gene>
<proteinExistence type="inferred from homology"/>
<organism evidence="7 8">
    <name type="scientific">Thamnocephalis sphaerospora</name>
    <dbReference type="NCBI Taxonomy" id="78915"/>
    <lineage>
        <taxon>Eukaryota</taxon>
        <taxon>Fungi</taxon>
        <taxon>Fungi incertae sedis</taxon>
        <taxon>Zoopagomycota</taxon>
        <taxon>Zoopagomycotina</taxon>
        <taxon>Zoopagomycetes</taxon>
        <taxon>Zoopagales</taxon>
        <taxon>Sigmoideomycetaceae</taxon>
        <taxon>Thamnocephalis</taxon>
    </lineage>
</organism>
<keyword evidence="7" id="KW-0808">Transferase</keyword>